<sequence>MSNIPVLGEGVTVTKRTLNVFFVLDHSQSMSDDGRIGALNTAIPSTVEALKGIEAANPNLRIKIKVIKFSDTADFHVGGREGVDINAFTWHPLEVQGRTATAQAINLLCEELDLERMPKRGYAPVCVLVSDGYCTDPEKDYDRAIDRLNSLGWGKKAARIVITIGNDYDDASLRKFVNSRGSYINCQTPEQIIEYVRTATTEATEQRADSTAGAPDGNTSQGSGDSGGAAPNSGSGTADPDDVWM</sequence>
<feature type="region of interest" description="Disordered" evidence="1">
    <location>
        <begin position="201"/>
        <end position="245"/>
    </location>
</feature>
<feature type="domain" description="VWFA" evidence="2">
    <location>
        <begin position="19"/>
        <end position="211"/>
    </location>
</feature>
<evidence type="ECO:0000259" key="2">
    <source>
        <dbReference type="PROSITE" id="PS50234"/>
    </source>
</evidence>
<dbReference type="PROSITE" id="PS50234">
    <property type="entry name" value="VWFA"/>
    <property type="match status" value="1"/>
</dbReference>
<proteinExistence type="predicted"/>
<name>A0A369B4N1_9FIRM</name>
<dbReference type="InterPro" id="IPR036465">
    <property type="entry name" value="vWFA_dom_sf"/>
</dbReference>
<organism evidence="3 4">
    <name type="scientific">Anaerobacterium chartisolvens</name>
    <dbReference type="NCBI Taxonomy" id="1297424"/>
    <lineage>
        <taxon>Bacteria</taxon>
        <taxon>Bacillati</taxon>
        <taxon>Bacillota</taxon>
        <taxon>Clostridia</taxon>
        <taxon>Eubacteriales</taxon>
        <taxon>Oscillospiraceae</taxon>
        <taxon>Anaerobacterium</taxon>
    </lineage>
</organism>
<protein>
    <submittedName>
        <fullName evidence="3">von Willebrand factor type A domain-containing protein</fullName>
    </submittedName>
</protein>
<dbReference type="SUPFAM" id="SSF53300">
    <property type="entry name" value="vWA-like"/>
    <property type="match status" value="1"/>
</dbReference>
<comment type="caution">
    <text evidence="3">The sequence shown here is derived from an EMBL/GenBank/DDBJ whole genome shotgun (WGS) entry which is preliminary data.</text>
</comment>
<dbReference type="OrthoDB" id="9806395at2"/>
<evidence type="ECO:0000313" key="4">
    <source>
        <dbReference type="Proteomes" id="UP000253034"/>
    </source>
</evidence>
<dbReference type="CDD" id="cd00198">
    <property type="entry name" value="vWFA"/>
    <property type="match status" value="1"/>
</dbReference>
<dbReference type="RefSeq" id="WP_114298137.1">
    <property type="nucleotide sequence ID" value="NZ_QPJT01000013.1"/>
</dbReference>
<dbReference type="InterPro" id="IPR002035">
    <property type="entry name" value="VWF_A"/>
</dbReference>
<dbReference type="AlphaFoldDB" id="A0A369B4N1"/>
<accession>A0A369B4N1</accession>
<gene>
    <name evidence="3" type="ORF">DFR58_11368</name>
</gene>
<dbReference type="EMBL" id="QPJT01000013">
    <property type="protein sequence ID" value="RCX15486.1"/>
    <property type="molecule type" value="Genomic_DNA"/>
</dbReference>
<evidence type="ECO:0000256" key="1">
    <source>
        <dbReference type="SAM" id="MobiDB-lite"/>
    </source>
</evidence>
<dbReference type="SMART" id="SM00327">
    <property type="entry name" value="VWA"/>
    <property type="match status" value="1"/>
</dbReference>
<dbReference type="Pfam" id="PF00092">
    <property type="entry name" value="VWA"/>
    <property type="match status" value="1"/>
</dbReference>
<dbReference type="Gene3D" id="3.40.50.410">
    <property type="entry name" value="von Willebrand factor, type A domain"/>
    <property type="match status" value="1"/>
</dbReference>
<keyword evidence="4" id="KW-1185">Reference proteome</keyword>
<reference evidence="3 4" key="1">
    <citation type="submission" date="2018-07" db="EMBL/GenBank/DDBJ databases">
        <title>Genomic Encyclopedia of Type Strains, Phase IV (KMG-IV): sequencing the most valuable type-strain genomes for metagenomic binning, comparative biology and taxonomic classification.</title>
        <authorList>
            <person name="Goeker M."/>
        </authorList>
    </citation>
    <scope>NUCLEOTIDE SEQUENCE [LARGE SCALE GENOMIC DNA]</scope>
    <source>
        <strain evidence="3 4">DSM 27016</strain>
    </source>
</reference>
<dbReference type="Proteomes" id="UP000253034">
    <property type="component" value="Unassembled WGS sequence"/>
</dbReference>
<evidence type="ECO:0000313" key="3">
    <source>
        <dbReference type="EMBL" id="RCX15486.1"/>
    </source>
</evidence>